<feature type="compositionally biased region" description="Basic and acidic residues" evidence="1">
    <location>
        <begin position="58"/>
        <end position="79"/>
    </location>
</feature>
<accession>A0AAD5WI01</accession>
<feature type="region of interest" description="Disordered" evidence="1">
    <location>
        <begin position="1"/>
        <end position="32"/>
    </location>
</feature>
<evidence type="ECO:0000256" key="1">
    <source>
        <dbReference type="SAM" id="MobiDB-lite"/>
    </source>
</evidence>
<dbReference type="EMBL" id="JAHQIW010006741">
    <property type="protein sequence ID" value="KAJ1370133.1"/>
    <property type="molecule type" value="Genomic_DNA"/>
</dbReference>
<dbReference type="Proteomes" id="UP001196413">
    <property type="component" value="Unassembled WGS sequence"/>
</dbReference>
<organism evidence="2 3">
    <name type="scientific">Parelaphostrongylus tenuis</name>
    <name type="common">Meningeal worm</name>
    <dbReference type="NCBI Taxonomy" id="148309"/>
    <lineage>
        <taxon>Eukaryota</taxon>
        <taxon>Metazoa</taxon>
        <taxon>Ecdysozoa</taxon>
        <taxon>Nematoda</taxon>
        <taxon>Chromadorea</taxon>
        <taxon>Rhabditida</taxon>
        <taxon>Rhabditina</taxon>
        <taxon>Rhabditomorpha</taxon>
        <taxon>Strongyloidea</taxon>
        <taxon>Metastrongylidae</taxon>
        <taxon>Parelaphostrongylus</taxon>
    </lineage>
</organism>
<comment type="caution">
    <text evidence="2">The sequence shown here is derived from an EMBL/GenBank/DDBJ whole genome shotgun (WGS) entry which is preliminary data.</text>
</comment>
<feature type="region of interest" description="Disordered" evidence="1">
    <location>
        <begin position="49"/>
        <end position="114"/>
    </location>
</feature>
<feature type="compositionally biased region" description="Polar residues" evidence="1">
    <location>
        <begin position="84"/>
        <end position="94"/>
    </location>
</feature>
<name>A0AAD5WI01_PARTN</name>
<gene>
    <name evidence="2" type="ORF">KIN20_031795</name>
</gene>
<dbReference type="AlphaFoldDB" id="A0AAD5WI01"/>
<protein>
    <submittedName>
        <fullName evidence="2">Uncharacterized protein</fullName>
    </submittedName>
</protein>
<proteinExistence type="predicted"/>
<evidence type="ECO:0000313" key="3">
    <source>
        <dbReference type="Proteomes" id="UP001196413"/>
    </source>
</evidence>
<evidence type="ECO:0000313" key="2">
    <source>
        <dbReference type="EMBL" id="KAJ1370133.1"/>
    </source>
</evidence>
<keyword evidence="3" id="KW-1185">Reference proteome</keyword>
<reference evidence="2" key="1">
    <citation type="submission" date="2021-06" db="EMBL/GenBank/DDBJ databases">
        <title>Parelaphostrongylus tenuis whole genome reference sequence.</title>
        <authorList>
            <person name="Garwood T.J."/>
            <person name="Larsen P.A."/>
            <person name="Fountain-Jones N.M."/>
            <person name="Garbe J.R."/>
            <person name="Macchietto M.G."/>
            <person name="Kania S.A."/>
            <person name="Gerhold R.W."/>
            <person name="Richards J.E."/>
            <person name="Wolf T.M."/>
        </authorList>
    </citation>
    <scope>NUCLEOTIDE SEQUENCE</scope>
    <source>
        <strain evidence="2">MNPRO001-30</strain>
        <tissue evidence="2">Meninges</tissue>
    </source>
</reference>
<sequence length="114" mass="12878">MLPDEITDKDEKVSIFGSESDDSLDDLLPSPMNEEHEFASGLVFPTIHASESSDDEFDLKVPTKHGPHEGERQKHDQADRGTLQEVTKSESASMSERRRYGPPQSFDNEFELLQ</sequence>